<dbReference type="InterPro" id="IPR026769">
    <property type="entry name" value="Mic13"/>
</dbReference>
<keyword evidence="7" id="KW-0472">Membrane</keyword>
<dbReference type="Proteomes" id="UP001283361">
    <property type="component" value="Unassembled WGS sequence"/>
</dbReference>
<evidence type="ECO:0000256" key="4">
    <source>
        <dbReference type="ARBA" id="ARBA00022792"/>
    </source>
</evidence>
<gene>
    <name evidence="10" type="ORF">RRG08_011691</name>
    <name evidence="9" type="ORF">RRG08_063014</name>
</gene>
<evidence type="ECO:0000256" key="7">
    <source>
        <dbReference type="ARBA" id="ARBA00023136"/>
    </source>
</evidence>
<evidence type="ECO:0000256" key="3">
    <source>
        <dbReference type="ARBA" id="ARBA00022692"/>
    </source>
</evidence>
<evidence type="ECO:0000256" key="6">
    <source>
        <dbReference type="ARBA" id="ARBA00023128"/>
    </source>
</evidence>
<evidence type="ECO:0000313" key="11">
    <source>
        <dbReference type="Proteomes" id="UP001283361"/>
    </source>
</evidence>
<dbReference type="EMBL" id="JAWDGP010000720">
    <property type="protein sequence ID" value="KAK3798107.1"/>
    <property type="molecule type" value="Genomic_DNA"/>
</dbReference>
<keyword evidence="11" id="KW-1185">Reference proteome</keyword>
<organism evidence="10 11">
    <name type="scientific">Elysia crispata</name>
    <name type="common">lettuce slug</name>
    <dbReference type="NCBI Taxonomy" id="231223"/>
    <lineage>
        <taxon>Eukaryota</taxon>
        <taxon>Metazoa</taxon>
        <taxon>Spiralia</taxon>
        <taxon>Lophotrochozoa</taxon>
        <taxon>Mollusca</taxon>
        <taxon>Gastropoda</taxon>
        <taxon>Heterobranchia</taxon>
        <taxon>Euthyneura</taxon>
        <taxon>Panpulmonata</taxon>
        <taxon>Sacoglossa</taxon>
        <taxon>Placobranchoidea</taxon>
        <taxon>Plakobranchidae</taxon>
        <taxon>Elysia</taxon>
    </lineage>
</organism>
<dbReference type="Pfam" id="PF15884">
    <property type="entry name" value="QIL1"/>
    <property type="match status" value="1"/>
</dbReference>
<keyword evidence="5" id="KW-1133">Transmembrane helix</keyword>
<dbReference type="GO" id="GO:0044284">
    <property type="term" value="C:mitochondrial crista junction"/>
    <property type="evidence" value="ECO:0007669"/>
    <property type="project" value="TreeGrafter"/>
</dbReference>
<comment type="similarity">
    <text evidence="2 8">Belongs to the MICOS complex subunit Mic13 family.</text>
</comment>
<evidence type="ECO:0000256" key="8">
    <source>
        <dbReference type="RuleBase" id="RU363009"/>
    </source>
</evidence>
<evidence type="ECO:0000256" key="5">
    <source>
        <dbReference type="ARBA" id="ARBA00022989"/>
    </source>
</evidence>
<name>A0AAE1E8P8_9GAST</name>
<dbReference type="GO" id="GO:0042407">
    <property type="term" value="P:cristae formation"/>
    <property type="evidence" value="ECO:0007669"/>
    <property type="project" value="TreeGrafter"/>
</dbReference>
<keyword evidence="4 8" id="KW-0999">Mitochondrion inner membrane</keyword>
<comment type="caution">
    <text evidence="10">The sequence shown here is derived from an EMBL/GenBank/DDBJ whole genome shotgun (WGS) entry which is preliminary data.</text>
</comment>
<dbReference type="EMBL" id="JAWDGP010006601">
    <property type="protein sequence ID" value="KAK3738155.1"/>
    <property type="molecule type" value="Genomic_DNA"/>
</dbReference>
<evidence type="ECO:0000313" key="9">
    <source>
        <dbReference type="EMBL" id="KAK3738155.1"/>
    </source>
</evidence>
<sequence length="109" mass="11385">MATASLKLAAKVGLAGGAMYWTVQQGLWGTAEEGAAAGKKFAAAVMPSTVEYLDKIPSFAKVNEAAIKNWNAGMKTTFESLSSAPESVNKYASKAKDAVSNLGKSDKDH</sequence>
<reference evidence="10" key="1">
    <citation type="journal article" date="2023" name="G3 (Bethesda)">
        <title>A reference genome for the long-term kleptoplast-retaining sea slug Elysia crispata morphotype clarki.</title>
        <authorList>
            <person name="Eastman K.E."/>
            <person name="Pendleton A.L."/>
            <person name="Shaikh M.A."/>
            <person name="Suttiyut T."/>
            <person name="Ogas R."/>
            <person name="Tomko P."/>
            <person name="Gavelis G."/>
            <person name="Widhalm J.R."/>
            <person name="Wisecaver J.H."/>
        </authorList>
    </citation>
    <scope>NUCLEOTIDE SEQUENCE</scope>
    <source>
        <strain evidence="10">ECLA1</strain>
    </source>
</reference>
<dbReference type="PANTHER" id="PTHR31816">
    <property type="entry name" value="MICOS COMPLEX SUBUNIT MIC13"/>
    <property type="match status" value="1"/>
</dbReference>
<keyword evidence="3" id="KW-0812">Transmembrane</keyword>
<evidence type="ECO:0000256" key="2">
    <source>
        <dbReference type="ARBA" id="ARBA00006771"/>
    </source>
</evidence>
<evidence type="ECO:0000256" key="1">
    <source>
        <dbReference type="ARBA" id="ARBA00004434"/>
    </source>
</evidence>
<dbReference type="PANTHER" id="PTHR31816:SF3">
    <property type="entry name" value="MICOS COMPLEX SUBUNIT MIC13"/>
    <property type="match status" value="1"/>
</dbReference>
<proteinExistence type="inferred from homology"/>
<evidence type="ECO:0000313" key="10">
    <source>
        <dbReference type="EMBL" id="KAK3798107.1"/>
    </source>
</evidence>
<keyword evidence="6 8" id="KW-0496">Mitochondrion</keyword>
<dbReference type="GO" id="GO:0061617">
    <property type="term" value="C:MICOS complex"/>
    <property type="evidence" value="ECO:0007669"/>
    <property type="project" value="UniProtKB-UniRule"/>
</dbReference>
<accession>A0AAE1E8P8</accession>
<comment type="subcellular location">
    <subcellularLocation>
        <location evidence="1 8">Mitochondrion inner membrane</location>
        <topology evidence="1 8">Single-pass membrane protein</topology>
    </subcellularLocation>
</comment>
<protein>
    <recommendedName>
        <fullName evidence="8">MICOS complex subunit MIC13</fullName>
    </recommendedName>
</protein>
<dbReference type="AlphaFoldDB" id="A0AAE1E8P8"/>
<comment type="function">
    <text evidence="8">Component of the MICOS complex, a large protein complex of the mitochondrial inner membrane that plays crucial roles in the maintenance of crista junctions, inner membrane architecture, and formation of contact sites to the outer membrane.</text>
</comment>
<comment type="subunit">
    <text evidence="8">Component of the mitochondrial contact site and cristae organizing system (MICOS) complex.</text>
</comment>